<evidence type="ECO:0000313" key="5">
    <source>
        <dbReference type="EMBL" id="KAF9604964.1"/>
    </source>
</evidence>
<dbReference type="Pfam" id="PF01397">
    <property type="entry name" value="Terpene_synth"/>
    <property type="match status" value="1"/>
</dbReference>
<dbReference type="SUPFAM" id="SSF48576">
    <property type="entry name" value="Terpenoid synthases"/>
    <property type="match status" value="1"/>
</dbReference>
<sequence length="613" mass="71146">MLEGFYFQKLIQQVNVIKANLQSIQDGELSSSAYDTAWVALVQDIHGSDAPQFPSCLDWIINNQLPDGSWGDRSIFITYDRLSCTLACVVALKTWNIHPEGRKKGMAFLRQNMHKLKDEDPVHLPVGFEVIFPSLVEMAQNLGLEVLQDSPAYKDIYDQREQKLKRVPKEILHNVPTTLLYSLEGMPDLDWEKLLKLQHPNGSFLCSTASTAYALIQTKDEKCFNYLKEVVERFSGGVPHTYPVDLFERLWVVDRLERLGVSRYYTSEIKKCLDYVHRYWTPNGIGWARDVVNFDIDDTSLGFRILRLHGYDVKADAFQQFERRGQFFCYPGQISQGITEMLCFYRASQVSFPGEKILEDGKTFAAKFLREKQDMGQAADRWIVTKGLVGEVQYHLDVPWYSSLSRIETRYYIEQYGGDDDVWIAKVLYRWYEELSLRDFGHSKDGLLKSYFLAMANIFEPERATERLAWTQTAAMIEAVSIYFRESCIEQRKSFIQAFNDGIDHGNNRGHSHNYESYLVKSPRGAWKRNLPKSKTRCWKENWIEEPVINISIESLELQMHELLQQVTESKNSLDKEIKQTFWTVAKSYYYAANVEPATIDLHIAKVLFERVV</sequence>
<keyword evidence="2" id="KW-0479">Metal-binding</keyword>
<dbReference type="InterPro" id="IPR036965">
    <property type="entry name" value="Terpene_synth_N_sf"/>
</dbReference>
<evidence type="ECO:0000256" key="3">
    <source>
        <dbReference type="ARBA" id="ARBA00022842"/>
    </source>
</evidence>
<name>A0A835HTB1_9MAGN</name>
<gene>
    <name evidence="5" type="ORF">IFM89_011657</name>
</gene>
<dbReference type="AlphaFoldDB" id="A0A835HTB1"/>
<dbReference type="Gene3D" id="1.10.600.10">
    <property type="entry name" value="Farnesyl Diphosphate Synthase"/>
    <property type="match status" value="1"/>
</dbReference>
<dbReference type="PANTHER" id="PTHR31739:SF4">
    <property type="entry name" value="ENT-COPALYL DIPHOSPHATE SYNTHASE, CHLOROPLASTIC"/>
    <property type="match status" value="1"/>
</dbReference>
<protein>
    <recommendedName>
        <fullName evidence="4">Terpene synthase N-terminal domain-containing protein</fullName>
    </recommendedName>
</protein>
<comment type="cofactor">
    <cofactor evidence="1">
        <name>Mg(2+)</name>
        <dbReference type="ChEBI" id="CHEBI:18420"/>
    </cofactor>
</comment>
<reference evidence="5 6" key="1">
    <citation type="submission" date="2020-10" db="EMBL/GenBank/DDBJ databases">
        <title>The Coptis chinensis genome and diversification of protoberbering-type alkaloids.</title>
        <authorList>
            <person name="Wang B."/>
            <person name="Shu S."/>
            <person name="Song C."/>
            <person name="Liu Y."/>
        </authorList>
    </citation>
    <scope>NUCLEOTIDE SEQUENCE [LARGE SCALE GENOMIC DNA]</scope>
    <source>
        <strain evidence="5">HL-2020</strain>
        <tissue evidence="5">Leaf</tissue>
    </source>
</reference>
<dbReference type="SFLD" id="SFLDG01014">
    <property type="entry name" value="Terpene_Cyclase_Like_1_N-term"/>
    <property type="match status" value="1"/>
</dbReference>
<dbReference type="InterPro" id="IPR001906">
    <property type="entry name" value="Terpene_synth_N"/>
</dbReference>
<dbReference type="SUPFAM" id="SSF48239">
    <property type="entry name" value="Terpenoid cyclases/Protein prenyltransferases"/>
    <property type="match status" value="2"/>
</dbReference>
<dbReference type="GO" id="GO:0009686">
    <property type="term" value="P:gibberellin biosynthetic process"/>
    <property type="evidence" value="ECO:0007669"/>
    <property type="project" value="TreeGrafter"/>
</dbReference>
<dbReference type="InterPro" id="IPR008930">
    <property type="entry name" value="Terpenoid_cyclase/PrenylTrfase"/>
</dbReference>
<dbReference type="Gene3D" id="1.50.10.160">
    <property type="match status" value="1"/>
</dbReference>
<dbReference type="GO" id="GO:0010333">
    <property type="term" value="F:terpene synthase activity"/>
    <property type="evidence" value="ECO:0007669"/>
    <property type="project" value="InterPro"/>
</dbReference>
<proteinExistence type="predicted"/>
<evidence type="ECO:0000313" key="6">
    <source>
        <dbReference type="Proteomes" id="UP000631114"/>
    </source>
</evidence>
<accession>A0A835HTB1</accession>
<dbReference type="GO" id="GO:0000287">
    <property type="term" value="F:magnesium ion binding"/>
    <property type="evidence" value="ECO:0007669"/>
    <property type="project" value="TreeGrafter"/>
</dbReference>
<keyword evidence="3" id="KW-0460">Magnesium</keyword>
<feature type="domain" description="Terpene synthase N-terminal" evidence="4">
    <location>
        <begin position="190"/>
        <end position="394"/>
    </location>
</feature>
<dbReference type="PANTHER" id="PTHR31739">
    <property type="entry name" value="ENT-COPALYL DIPHOSPHATE SYNTHASE, CHLOROPLASTIC"/>
    <property type="match status" value="1"/>
</dbReference>
<dbReference type="GO" id="GO:0009507">
    <property type="term" value="C:chloroplast"/>
    <property type="evidence" value="ECO:0007669"/>
    <property type="project" value="TreeGrafter"/>
</dbReference>
<dbReference type="EMBL" id="JADFTS010000005">
    <property type="protein sequence ID" value="KAF9604964.1"/>
    <property type="molecule type" value="Genomic_DNA"/>
</dbReference>
<dbReference type="Gene3D" id="1.50.10.130">
    <property type="entry name" value="Terpene synthase, N-terminal domain"/>
    <property type="match status" value="1"/>
</dbReference>
<evidence type="ECO:0000256" key="1">
    <source>
        <dbReference type="ARBA" id="ARBA00001946"/>
    </source>
</evidence>
<dbReference type="FunFam" id="1.50.10.160:FF:000001">
    <property type="entry name" value="Ent-copalyl diphosphate synthase"/>
    <property type="match status" value="1"/>
</dbReference>
<dbReference type="InterPro" id="IPR008949">
    <property type="entry name" value="Isoprenoid_synthase_dom_sf"/>
</dbReference>
<dbReference type="Proteomes" id="UP000631114">
    <property type="component" value="Unassembled WGS sequence"/>
</dbReference>
<dbReference type="FunFam" id="1.50.10.130:FF:000002">
    <property type="entry name" value="Ent-copalyl diphosphate synthase, chloroplastic"/>
    <property type="match status" value="1"/>
</dbReference>
<dbReference type="InterPro" id="IPR050148">
    <property type="entry name" value="Terpene_synthase-like"/>
</dbReference>
<evidence type="ECO:0000259" key="4">
    <source>
        <dbReference type="Pfam" id="PF01397"/>
    </source>
</evidence>
<evidence type="ECO:0000256" key="2">
    <source>
        <dbReference type="ARBA" id="ARBA00022723"/>
    </source>
</evidence>
<dbReference type="OrthoDB" id="2343925at2759"/>
<keyword evidence="6" id="KW-1185">Reference proteome</keyword>
<organism evidence="5 6">
    <name type="scientific">Coptis chinensis</name>
    <dbReference type="NCBI Taxonomy" id="261450"/>
    <lineage>
        <taxon>Eukaryota</taxon>
        <taxon>Viridiplantae</taxon>
        <taxon>Streptophyta</taxon>
        <taxon>Embryophyta</taxon>
        <taxon>Tracheophyta</taxon>
        <taxon>Spermatophyta</taxon>
        <taxon>Magnoliopsida</taxon>
        <taxon>Ranunculales</taxon>
        <taxon>Ranunculaceae</taxon>
        <taxon>Coptidoideae</taxon>
        <taxon>Coptis</taxon>
    </lineage>
</organism>
<comment type="caution">
    <text evidence="5">The sequence shown here is derived from an EMBL/GenBank/DDBJ whole genome shotgun (WGS) entry which is preliminary data.</text>
</comment>